<proteinExistence type="predicted"/>
<dbReference type="RefSeq" id="WP_124684661.1">
    <property type="nucleotide sequence ID" value="NZ_CP033969.1"/>
</dbReference>
<organism evidence="1 2">
    <name type="scientific">Cupriavidus pauculus</name>
    <dbReference type="NCBI Taxonomy" id="82633"/>
    <lineage>
        <taxon>Bacteria</taxon>
        <taxon>Pseudomonadati</taxon>
        <taxon>Pseudomonadota</taxon>
        <taxon>Betaproteobacteria</taxon>
        <taxon>Burkholderiales</taxon>
        <taxon>Burkholderiaceae</taxon>
        <taxon>Cupriavidus</taxon>
    </lineage>
</organism>
<evidence type="ECO:0000313" key="2">
    <source>
        <dbReference type="Proteomes" id="UP000270411"/>
    </source>
</evidence>
<evidence type="ECO:0000313" key="1">
    <source>
        <dbReference type="EMBL" id="AZG14909.1"/>
    </source>
</evidence>
<dbReference type="AlphaFoldDB" id="A0A3G8H3M0"/>
<dbReference type="KEGG" id="cpau:EHF44_16610"/>
<accession>A0A3G8H3M0</accession>
<dbReference type="EMBL" id="CP033969">
    <property type="protein sequence ID" value="AZG14909.1"/>
    <property type="molecule type" value="Genomic_DNA"/>
</dbReference>
<dbReference type="Proteomes" id="UP000270411">
    <property type="component" value="Chromosome 1"/>
</dbReference>
<gene>
    <name evidence="1" type="ORF">EHF44_16610</name>
</gene>
<reference evidence="2" key="1">
    <citation type="submission" date="2018-11" db="EMBL/GenBank/DDBJ databases">
        <title>FDA dAtabase for Regulatory Grade micrObial Sequences (FDA-ARGOS): Supporting development and validation of Infectious Disease Dx tests.</title>
        <authorList>
            <person name="Goldberg B."/>
            <person name="Campos J."/>
            <person name="Tallon L."/>
            <person name="Sadzewicz L."/>
            <person name="Zhao X."/>
            <person name="Vavikolanu K."/>
            <person name="Mehta A."/>
            <person name="Aluvathingal J."/>
            <person name="Nadendla S."/>
            <person name="Geyer C."/>
            <person name="Nandy P."/>
            <person name="Yan Y."/>
            <person name="Sichtig H."/>
        </authorList>
    </citation>
    <scope>NUCLEOTIDE SEQUENCE [LARGE SCALE GENOMIC DNA]</scope>
    <source>
        <strain evidence="2">FDAARGOS_614</strain>
    </source>
</reference>
<name>A0A3G8H3M0_9BURK</name>
<protein>
    <submittedName>
        <fullName evidence="1">Uncharacterized protein</fullName>
    </submittedName>
</protein>
<sequence length="121" mass="13086">MTNPNTTARQAGLTELIQQLYGVIADARSKEQTLVTISVTDLDDVLLAAHSADARNAIDKEVCDAFNSGFAAGEAAGIRKARNAEGVALTDEQIAEREEVRYWKANEPARAVLAKWRAGNE</sequence>